<dbReference type="PANTHER" id="PTHR43046">
    <property type="entry name" value="GDP-MANNOSE MANNOSYL HYDROLASE"/>
    <property type="match status" value="1"/>
</dbReference>
<evidence type="ECO:0000259" key="4">
    <source>
        <dbReference type="PROSITE" id="PS51462"/>
    </source>
</evidence>
<comment type="cofactor">
    <cofactor evidence="1">
        <name>Mg(2+)</name>
        <dbReference type="ChEBI" id="CHEBI:18420"/>
    </cofactor>
</comment>
<dbReference type="Pfam" id="PF00293">
    <property type="entry name" value="NUDIX"/>
    <property type="match status" value="1"/>
</dbReference>
<gene>
    <name evidence="5" type="ORF">ABS361_01925</name>
</gene>
<sequence>MNPVVEAMKPLIERAVTWGALIVRPMSLGVRAVIADGEGGVFLVKHSYVPGWYLPGGGVDAGETCDAALRREVREEAGFEVEDERLRLFGLYQNARVSRRDHVALYVVERTRRIEPVPYPNREIVEAGFFPLDRLPDDTTRATQARLAEVFAGAAPSEIW</sequence>
<dbReference type="PROSITE" id="PS00893">
    <property type="entry name" value="NUDIX_BOX"/>
    <property type="match status" value="1"/>
</dbReference>
<accession>A0AAU7XBF3</accession>
<organism evidence="5">
    <name type="scientific">Methyloraptor flagellatus</name>
    <dbReference type="NCBI Taxonomy" id="3162530"/>
    <lineage>
        <taxon>Bacteria</taxon>
        <taxon>Pseudomonadati</taxon>
        <taxon>Pseudomonadota</taxon>
        <taxon>Alphaproteobacteria</taxon>
        <taxon>Hyphomicrobiales</taxon>
        <taxon>Ancalomicrobiaceae</taxon>
        <taxon>Methyloraptor</taxon>
    </lineage>
</organism>
<dbReference type="EMBL" id="CP158568">
    <property type="protein sequence ID" value="XBY45078.1"/>
    <property type="molecule type" value="Genomic_DNA"/>
</dbReference>
<dbReference type="PANTHER" id="PTHR43046:SF14">
    <property type="entry name" value="MUTT_NUDIX FAMILY PROTEIN"/>
    <property type="match status" value="1"/>
</dbReference>
<dbReference type="PROSITE" id="PS51462">
    <property type="entry name" value="NUDIX"/>
    <property type="match status" value="1"/>
</dbReference>
<dbReference type="InterPro" id="IPR000086">
    <property type="entry name" value="NUDIX_hydrolase_dom"/>
</dbReference>
<feature type="domain" description="Nudix hydrolase" evidence="4">
    <location>
        <begin position="25"/>
        <end position="152"/>
    </location>
</feature>
<dbReference type="AlphaFoldDB" id="A0AAU7XBF3"/>
<keyword evidence="2 3" id="KW-0378">Hydrolase</keyword>
<dbReference type="InterPro" id="IPR015797">
    <property type="entry name" value="NUDIX_hydrolase-like_dom_sf"/>
</dbReference>
<protein>
    <submittedName>
        <fullName evidence="5">NUDIX domain-containing protein</fullName>
    </submittedName>
</protein>
<dbReference type="InterPro" id="IPR020476">
    <property type="entry name" value="Nudix_hydrolase"/>
</dbReference>
<evidence type="ECO:0000256" key="1">
    <source>
        <dbReference type="ARBA" id="ARBA00001946"/>
    </source>
</evidence>
<dbReference type="PRINTS" id="PR00502">
    <property type="entry name" value="NUDIXFAMILY"/>
</dbReference>
<reference evidence="5" key="1">
    <citation type="submission" date="2024-06" db="EMBL/GenBank/DDBJ databases">
        <title>Methylostella associata gen. nov., sp. nov., a novel Ancalomicrobiaceae-affiliated facultatively methylotrophic bacteria that feed on methanotrophs of the genus Methylococcus.</title>
        <authorList>
            <person name="Saltykova V."/>
            <person name="Danilova O.V."/>
            <person name="Oshkin I.Y."/>
            <person name="Belova S.E."/>
            <person name="Pimenov N.V."/>
            <person name="Dedysh S.N."/>
        </authorList>
    </citation>
    <scope>NUCLEOTIDE SEQUENCE</scope>
    <source>
        <strain evidence="5">S20</strain>
    </source>
</reference>
<dbReference type="Gene3D" id="3.90.79.10">
    <property type="entry name" value="Nucleoside Triphosphate Pyrophosphohydrolase"/>
    <property type="match status" value="1"/>
</dbReference>
<proteinExistence type="inferred from homology"/>
<dbReference type="KEGG" id="mflg:ABS361_01925"/>
<dbReference type="CDD" id="cd04680">
    <property type="entry name" value="NUDIX_Hydrolase"/>
    <property type="match status" value="1"/>
</dbReference>
<dbReference type="GO" id="GO:0016787">
    <property type="term" value="F:hydrolase activity"/>
    <property type="evidence" value="ECO:0007669"/>
    <property type="project" value="UniProtKB-KW"/>
</dbReference>
<evidence type="ECO:0000256" key="3">
    <source>
        <dbReference type="RuleBase" id="RU003476"/>
    </source>
</evidence>
<evidence type="ECO:0000256" key="2">
    <source>
        <dbReference type="ARBA" id="ARBA00022801"/>
    </source>
</evidence>
<name>A0AAU7XBF3_9HYPH</name>
<comment type="similarity">
    <text evidence="3">Belongs to the Nudix hydrolase family.</text>
</comment>
<evidence type="ECO:0000313" key="5">
    <source>
        <dbReference type="EMBL" id="XBY45078.1"/>
    </source>
</evidence>
<dbReference type="SUPFAM" id="SSF55811">
    <property type="entry name" value="Nudix"/>
    <property type="match status" value="1"/>
</dbReference>
<dbReference type="InterPro" id="IPR020084">
    <property type="entry name" value="NUDIX_hydrolase_CS"/>
</dbReference>